<comment type="caution">
    <text evidence="2">The sequence shown here is derived from an EMBL/GenBank/DDBJ whole genome shotgun (WGS) entry which is preliminary data.</text>
</comment>
<evidence type="ECO:0000313" key="2">
    <source>
        <dbReference type="EMBL" id="GAJ24564.1"/>
    </source>
</evidence>
<proteinExistence type="predicted"/>
<evidence type="ECO:0000256" key="1">
    <source>
        <dbReference type="SAM" id="MobiDB-lite"/>
    </source>
</evidence>
<gene>
    <name evidence="2" type="ORF">S12H4_57805</name>
</gene>
<sequence>EVDIDDESIEEETDSNSEELIDKEINVEESINEENIGDQIEQLKRWLKED</sequence>
<accession>X1V4D1</accession>
<dbReference type="EMBL" id="BARW01037441">
    <property type="protein sequence ID" value="GAJ24564.1"/>
    <property type="molecule type" value="Genomic_DNA"/>
</dbReference>
<reference evidence="2" key="1">
    <citation type="journal article" date="2014" name="Front. Microbiol.">
        <title>High frequency of phylogenetically diverse reductive dehalogenase-homologous genes in deep subseafloor sedimentary metagenomes.</title>
        <authorList>
            <person name="Kawai M."/>
            <person name="Futagami T."/>
            <person name="Toyoda A."/>
            <person name="Takaki Y."/>
            <person name="Nishi S."/>
            <person name="Hori S."/>
            <person name="Arai W."/>
            <person name="Tsubouchi T."/>
            <person name="Morono Y."/>
            <person name="Uchiyama I."/>
            <person name="Ito T."/>
            <person name="Fujiyama A."/>
            <person name="Inagaki F."/>
            <person name="Takami H."/>
        </authorList>
    </citation>
    <scope>NUCLEOTIDE SEQUENCE</scope>
    <source>
        <strain evidence="2">Expedition CK06-06</strain>
    </source>
</reference>
<feature type="compositionally biased region" description="Acidic residues" evidence="1">
    <location>
        <begin position="1"/>
        <end position="19"/>
    </location>
</feature>
<name>X1V4D1_9ZZZZ</name>
<feature type="region of interest" description="Disordered" evidence="1">
    <location>
        <begin position="1"/>
        <end position="22"/>
    </location>
</feature>
<dbReference type="AlphaFoldDB" id="X1V4D1"/>
<organism evidence="2">
    <name type="scientific">marine sediment metagenome</name>
    <dbReference type="NCBI Taxonomy" id="412755"/>
    <lineage>
        <taxon>unclassified sequences</taxon>
        <taxon>metagenomes</taxon>
        <taxon>ecological metagenomes</taxon>
    </lineage>
</organism>
<feature type="non-terminal residue" evidence="2">
    <location>
        <position position="1"/>
    </location>
</feature>
<protein>
    <submittedName>
        <fullName evidence="2">Uncharacterized protein</fullName>
    </submittedName>
</protein>